<dbReference type="RefSeq" id="WP_132618078.1">
    <property type="nucleotide sequence ID" value="NZ_SMKQ01000128.1"/>
</dbReference>
<dbReference type="Pfam" id="PF09364">
    <property type="entry name" value="XFP_N"/>
    <property type="match status" value="1"/>
</dbReference>
<proteinExistence type="predicted"/>
<dbReference type="AlphaFoldDB" id="A0A4R4YCI7"/>
<keyword evidence="3" id="KW-1185">Reference proteome</keyword>
<gene>
    <name evidence="2" type="ORF">E1286_30915</name>
</gene>
<dbReference type="InterPro" id="IPR005593">
    <property type="entry name" value="Xul5P/Fru6P_PKetolase"/>
</dbReference>
<organism evidence="2 3">
    <name type="scientific">Nonomuraea terrae</name>
    <dbReference type="NCBI Taxonomy" id="2530383"/>
    <lineage>
        <taxon>Bacteria</taxon>
        <taxon>Bacillati</taxon>
        <taxon>Actinomycetota</taxon>
        <taxon>Actinomycetes</taxon>
        <taxon>Streptosporangiales</taxon>
        <taxon>Streptosporangiaceae</taxon>
        <taxon>Nonomuraea</taxon>
    </lineage>
</organism>
<evidence type="ECO:0000259" key="1">
    <source>
        <dbReference type="Pfam" id="PF09364"/>
    </source>
</evidence>
<dbReference type="InterPro" id="IPR018970">
    <property type="entry name" value="Xul5P/Fru6P_PKetolase_N"/>
</dbReference>
<dbReference type="GO" id="GO:0016832">
    <property type="term" value="F:aldehyde-lyase activity"/>
    <property type="evidence" value="ECO:0007669"/>
    <property type="project" value="InterPro"/>
</dbReference>
<comment type="caution">
    <text evidence="2">The sequence shown here is derived from an EMBL/GenBank/DDBJ whole genome shotgun (WGS) entry which is preliminary data.</text>
</comment>
<sequence>MSLCTRSSANTTSASWASEATVIGAGIAWTRIAHLPCAEKANRVASVYCGTGRRMYDGVKQPIGLIPQVTRRTPDRRRPILEDWMRSYRPEELFDEHGAPDALVLSINPVGELRMSGNPHANGGLLTVDLDLPDFREYAVPVEAPGRDRLESTRKLGEFMRSSTRARPRPRSTWWCATGHPGTT</sequence>
<dbReference type="Gene3D" id="3.40.50.970">
    <property type="match status" value="1"/>
</dbReference>
<dbReference type="Proteomes" id="UP000295302">
    <property type="component" value="Unassembled WGS sequence"/>
</dbReference>
<feature type="domain" description="Xylulose 5-phosphate/Fructose 6-phosphate phosphoketolase N-terminal" evidence="1">
    <location>
        <begin position="67"/>
        <end position="125"/>
    </location>
</feature>
<name>A0A4R4YCI7_9ACTN</name>
<reference evidence="2 3" key="1">
    <citation type="submission" date="2019-03" db="EMBL/GenBank/DDBJ databases">
        <title>Draft genome sequences of novel Actinobacteria.</title>
        <authorList>
            <person name="Sahin N."/>
            <person name="Ay H."/>
            <person name="Saygin H."/>
        </authorList>
    </citation>
    <scope>NUCLEOTIDE SEQUENCE [LARGE SCALE GENOMIC DNA]</scope>
    <source>
        <strain evidence="2 3">CH32</strain>
    </source>
</reference>
<dbReference type="EMBL" id="SMKQ01000128">
    <property type="protein sequence ID" value="TDD42341.1"/>
    <property type="molecule type" value="Genomic_DNA"/>
</dbReference>
<dbReference type="PANTHER" id="PTHR31273:SF0">
    <property type="entry name" value="PHOSPHOKETOLASE-RELATED"/>
    <property type="match status" value="1"/>
</dbReference>
<evidence type="ECO:0000313" key="2">
    <source>
        <dbReference type="EMBL" id="TDD42341.1"/>
    </source>
</evidence>
<dbReference type="GO" id="GO:0005975">
    <property type="term" value="P:carbohydrate metabolic process"/>
    <property type="evidence" value="ECO:0007669"/>
    <property type="project" value="InterPro"/>
</dbReference>
<accession>A0A4R4YCI7</accession>
<evidence type="ECO:0000313" key="3">
    <source>
        <dbReference type="Proteomes" id="UP000295302"/>
    </source>
</evidence>
<protein>
    <recommendedName>
        <fullName evidence="1">Xylulose 5-phosphate/Fructose 6-phosphate phosphoketolase N-terminal domain-containing protein</fullName>
    </recommendedName>
</protein>
<dbReference type="PANTHER" id="PTHR31273">
    <property type="entry name" value="PHOSPHOKETOLASE-RELATED"/>
    <property type="match status" value="1"/>
</dbReference>